<reference evidence="1 2" key="1">
    <citation type="submission" date="2018-12" db="EMBL/GenBank/DDBJ databases">
        <title>Flavobacterium sp. nov., isolated from glacier ice.</title>
        <authorList>
            <person name="Liu Q."/>
            <person name="Xin Y.-H."/>
        </authorList>
    </citation>
    <scope>NUCLEOTIDE SEQUENCE [LARGE SCALE GENOMIC DNA]</scope>
    <source>
        <strain evidence="1 2">RB1N8</strain>
    </source>
</reference>
<evidence type="ECO:0000313" key="1">
    <source>
        <dbReference type="EMBL" id="RTZ07779.1"/>
    </source>
</evidence>
<dbReference type="EMBL" id="RYDJ01000001">
    <property type="protein sequence ID" value="RTZ07779.1"/>
    <property type="molecule type" value="Genomic_DNA"/>
</dbReference>
<protein>
    <submittedName>
        <fullName evidence="1">Uncharacterized protein</fullName>
    </submittedName>
</protein>
<gene>
    <name evidence="1" type="ORF">EKL98_00220</name>
</gene>
<accession>A0A3S0Q9Z9</accession>
<keyword evidence="2" id="KW-1185">Reference proteome</keyword>
<name>A0A3S0Q9Z9_9FLAO</name>
<dbReference type="AlphaFoldDB" id="A0A3S0Q9Z9"/>
<dbReference type="Proteomes" id="UP000280825">
    <property type="component" value="Unassembled WGS sequence"/>
</dbReference>
<comment type="caution">
    <text evidence="1">The sequence shown here is derived from an EMBL/GenBank/DDBJ whole genome shotgun (WGS) entry which is preliminary data.</text>
</comment>
<proteinExistence type="predicted"/>
<dbReference type="RefSeq" id="WP_126458319.1">
    <property type="nucleotide sequence ID" value="NZ_RYDJ01000001.1"/>
</dbReference>
<sequence>MIEIPRMKLVKCQNDMYIVGSVGNQNVSNVTSIKKSIGASLAQAEEHALFVKNYLSKSKIVRKTMFSKVT</sequence>
<organism evidence="1 2">
    <name type="scientific">Flavobacterium bomense</name>
    <dbReference type="NCBI Taxonomy" id="2497483"/>
    <lineage>
        <taxon>Bacteria</taxon>
        <taxon>Pseudomonadati</taxon>
        <taxon>Bacteroidota</taxon>
        <taxon>Flavobacteriia</taxon>
        <taxon>Flavobacteriales</taxon>
        <taxon>Flavobacteriaceae</taxon>
        <taxon>Flavobacterium</taxon>
    </lineage>
</organism>
<evidence type="ECO:0000313" key="2">
    <source>
        <dbReference type="Proteomes" id="UP000280825"/>
    </source>
</evidence>